<dbReference type="RefSeq" id="WP_254152442.1">
    <property type="nucleotide sequence ID" value="NZ_JAHESD010000005.1"/>
</dbReference>
<name>A0ABS5VMY4_9BACT</name>
<organism evidence="4 5">
    <name type="scientific">Chryseosolibacter indicus</name>
    <dbReference type="NCBI Taxonomy" id="2782351"/>
    <lineage>
        <taxon>Bacteria</taxon>
        <taxon>Pseudomonadati</taxon>
        <taxon>Bacteroidota</taxon>
        <taxon>Cytophagia</taxon>
        <taxon>Cytophagales</taxon>
        <taxon>Chryseotaleaceae</taxon>
        <taxon>Chryseosolibacter</taxon>
    </lineage>
</organism>
<proteinExistence type="predicted"/>
<accession>A0ABS5VMY4</accession>
<dbReference type="PANTHER" id="PTHR43065">
    <property type="entry name" value="SENSOR HISTIDINE KINASE"/>
    <property type="match status" value="1"/>
</dbReference>
<dbReference type="InterPro" id="IPR000014">
    <property type="entry name" value="PAS"/>
</dbReference>
<dbReference type="SUPFAM" id="SSF55874">
    <property type="entry name" value="ATPase domain of HSP90 chaperone/DNA topoisomerase II/histidine kinase"/>
    <property type="match status" value="1"/>
</dbReference>
<dbReference type="CDD" id="cd00130">
    <property type="entry name" value="PAS"/>
    <property type="match status" value="3"/>
</dbReference>
<feature type="domain" description="PAC" evidence="3">
    <location>
        <begin position="435"/>
        <end position="489"/>
    </location>
</feature>
<feature type="domain" description="PAS" evidence="2">
    <location>
        <begin position="249"/>
        <end position="303"/>
    </location>
</feature>
<dbReference type="InterPro" id="IPR000700">
    <property type="entry name" value="PAS-assoc_C"/>
</dbReference>
<dbReference type="Proteomes" id="UP000772618">
    <property type="component" value="Unassembled WGS sequence"/>
</dbReference>
<dbReference type="PROSITE" id="PS50109">
    <property type="entry name" value="HIS_KIN"/>
    <property type="match status" value="1"/>
</dbReference>
<dbReference type="InterPro" id="IPR011495">
    <property type="entry name" value="Sig_transdc_His_kin_sub2_dim/P"/>
</dbReference>
<dbReference type="InterPro" id="IPR013656">
    <property type="entry name" value="PAS_4"/>
</dbReference>
<protein>
    <submittedName>
        <fullName evidence="4">PAS domain S-box protein</fullName>
    </submittedName>
</protein>
<gene>
    <name evidence="4" type="ORF">KK060_04245</name>
</gene>
<dbReference type="InterPro" id="IPR005467">
    <property type="entry name" value="His_kinase_dom"/>
</dbReference>
<sequence length="1061" mass="122362">MPSPVSPQLSLFLNSLPFAGWCFDKRTKRILFANDAALSITRFSLEEYANLRIDDFITLKNASFDTETKATITTNKNKKIKVRCWFKTLSLERSTYAILYADKIHTIKRKRIIETKESLQKVNERLSDTLNFAKMGGIEMDLTTFQLTISPEFLRIVEADDHPSSASLRDFVQAFVVEEERHLIYDNIKEGLAVGEISKKEVPIAFSIVTSKGRRKSIEGKAFFRRDSALGIFHDVTEERTIEREYIRKSRQLEGILNSITDGFFALDANWCFILANVIFEKMSGVETGGLLGKNLWEVFPFLRDSPLSKIYKEAFSTGESKVVEYVSIHRPGVIYEINVYPNTDGLLVYFRDVSRKKKQEEEVERLAIIANHTRNSVIIFDKDGCITWVNRGFEQLTGYVQEEVLGKRTSDFLYGNETNPQAIDRIKRSLSFQEGYKIEILKYSKQGKPIWFDVEAIPLRNKSGEITGYISIEMDITQLKSAVAEMIKSQEELQTIVNNIPMDVFIKDLKGRYLFYNKTFERHFKDGLKPSPGFTDVDVFSRGYAHISLQGDEDVIRSKKPLRIEHDEEIAENTDTYYTVKFPMCDIEEKVYAVGGVSLQITDRKKMEIELRESEARYRSIVDNQLEMICRYREDGTLTFANKSFKQIFGIVDKFSDKFFWEFIPAEQIPAIKTYIQDLFNGKNIDLPIENRVRIKGEIRWHRWFSLPLKNEEGNVYEVQSIGQDITKHKKLEFEQARLDKIVRESHNEIFIFNAESLALEYGNSSVLRNLGFSLEEFKQLKLYDLFTFPDEMAVRVLLKGLDNPETDRLQLQLKLKRKDGSSYNVEVLIQILEKGHSFVFIASDITAKLITEKKLLDTIAEKEVLIKEIHHRVKNNLQLISSLLYLKMITLEHTEVRGFLENIRQKIRSISLIHERLLQSETLDKVEISDYLGKLIKDIQVTYFRQDQDVEVQAEIEENTMSLDTAIICGLIVNEIVTNAMKHAFAGRSQGLIHVALHKTELPKHYTLTIADNGVTLPAHISPETDSSFGMQLIDVFVKQLNGSLNIIRGNGTRFQITF</sequence>
<reference evidence="4 5" key="1">
    <citation type="submission" date="2021-05" db="EMBL/GenBank/DDBJ databases">
        <title>A Polyphasic approach of four new species of the genus Ohtaekwangia: Ohtaekwangia histidinii sp. nov., Ohtaekwangia cretensis sp. nov., Ohtaekwangia indiensis sp. nov., Ohtaekwangia reichenbachii sp. nov. from diverse environment.</title>
        <authorList>
            <person name="Octaviana S."/>
        </authorList>
    </citation>
    <scope>NUCLEOTIDE SEQUENCE [LARGE SCALE GENOMIC DNA]</scope>
    <source>
        <strain evidence="4 5">PWU20</strain>
    </source>
</reference>
<dbReference type="PANTHER" id="PTHR43065:SF23">
    <property type="entry name" value="SENSOR HISTIDINE KINASE PDTAS"/>
    <property type="match status" value="1"/>
</dbReference>
<dbReference type="Pfam" id="PF07568">
    <property type="entry name" value="HisKA_2"/>
    <property type="match status" value="1"/>
</dbReference>
<dbReference type="InterPro" id="IPR035965">
    <property type="entry name" value="PAS-like_dom_sf"/>
</dbReference>
<dbReference type="SMART" id="SM00086">
    <property type="entry name" value="PAC"/>
    <property type="match status" value="3"/>
</dbReference>
<dbReference type="InterPro" id="IPR003594">
    <property type="entry name" value="HATPase_dom"/>
</dbReference>
<dbReference type="InterPro" id="IPR036890">
    <property type="entry name" value="HATPase_C_sf"/>
</dbReference>
<dbReference type="NCBIfam" id="TIGR00229">
    <property type="entry name" value="sensory_box"/>
    <property type="match status" value="4"/>
</dbReference>
<evidence type="ECO:0000259" key="3">
    <source>
        <dbReference type="PROSITE" id="PS50113"/>
    </source>
</evidence>
<dbReference type="PROSITE" id="PS50112">
    <property type="entry name" value="PAS"/>
    <property type="match status" value="3"/>
</dbReference>
<dbReference type="PROSITE" id="PS50113">
    <property type="entry name" value="PAC"/>
    <property type="match status" value="2"/>
</dbReference>
<dbReference type="Gene3D" id="3.30.450.20">
    <property type="entry name" value="PAS domain"/>
    <property type="match status" value="5"/>
</dbReference>
<evidence type="ECO:0000313" key="4">
    <source>
        <dbReference type="EMBL" id="MBT1702476.1"/>
    </source>
</evidence>
<feature type="domain" description="PAC" evidence="3">
    <location>
        <begin position="684"/>
        <end position="739"/>
    </location>
</feature>
<dbReference type="SUPFAM" id="SSF55785">
    <property type="entry name" value="PYP-like sensor domain (PAS domain)"/>
    <property type="match status" value="5"/>
</dbReference>
<evidence type="ECO:0000259" key="2">
    <source>
        <dbReference type="PROSITE" id="PS50112"/>
    </source>
</evidence>
<dbReference type="Gene3D" id="3.30.565.10">
    <property type="entry name" value="Histidine kinase-like ATPase, C-terminal domain"/>
    <property type="match status" value="1"/>
</dbReference>
<comment type="caution">
    <text evidence="4">The sequence shown here is derived from an EMBL/GenBank/DDBJ whole genome shotgun (WGS) entry which is preliminary data.</text>
</comment>
<feature type="domain" description="PAS" evidence="2">
    <location>
        <begin position="736"/>
        <end position="779"/>
    </location>
</feature>
<feature type="domain" description="PAS" evidence="2">
    <location>
        <begin position="363"/>
        <end position="434"/>
    </location>
</feature>
<evidence type="ECO:0000259" key="1">
    <source>
        <dbReference type="PROSITE" id="PS50109"/>
    </source>
</evidence>
<dbReference type="Pfam" id="PF13188">
    <property type="entry name" value="PAS_8"/>
    <property type="match status" value="1"/>
</dbReference>
<feature type="domain" description="Histidine kinase" evidence="1">
    <location>
        <begin position="870"/>
        <end position="1061"/>
    </location>
</feature>
<evidence type="ECO:0000313" key="5">
    <source>
        <dbReference type="Proteomes" id="UP000772618"/>
    </source>
</evidence>
<dbReference type="SMART" id="SM00091">
    <property type="entry name" value="PAS"/>
    <property type="match status" value="6"/>
</dbReference>
<dbReference type="Pfam" id="PF13426">
    <property type="entry name" value="PAS_9"/>
    <property type="match status" value="2"/>
</dbReference>
<dbReference type="EMBL" id="JAHESD010000005">
    <property type="protein sequence ID" value="MBT1702476.1"/>
    <property type="molecule type" value="Genomic_DNA"/>
</dbReference>
<dbReference type="Pfam" id="PF08448">
    <property type="entry name" value="PAS_4"/>
    <property type="match status" value="3"/>
</dbReference>
<dbReference type="InterPro" id="IPR001610">
    <property type="entry name" value="PAC"/>
</dbReference>
<keyword evidence="5" id="KW-1185">Reference proteome</keyword>
<dbReference type="Pfam" id="PF02518">
    <property type="entry name" value="HATPase_c"/>
    <property type="match status" value="1"/>
</dbReference>